<name>A0AAC9FHP8_SPHMC</name>
<accession>A0AAC9FHP8</accession>
<keyword evidence="2" id="KW-1185">Reference proteome</keyword>
<dbReference type="Proteomes" id="UP000076088">
    <property type="component" value="Plasmid unnamed1"/>
</dbReference>
<dbReference type="EMBL" id="CP013345">
    <property type="protein sequence ID" value="AMU92730.1"/>
    <property type="molecule type" value="Genomic_DNA"/>
</dbReference>
<reference evidence="2" key="1">
    <citation type="submission" date="2015-11" db="EMBL/GenBank/DDBJ databases">
        <title>Complete genome sequence of a polyethylene-glycol degrader Sphingopyxis macrogoltabida 203N (NBRC 111659).</title>
        <authorList>
            <person name="Yoshiyuki O."/>
            <person name="Shouta N."/>
            <person name="Nagata Y."/>
            <person name="Numata M."/>
            <person name="Tsuchikane K."/>
            <person name="Hosoyama A."/>
            <person name="Yamazoe A."/>
            <person name="Tsuda M."/>
            <person name="Fujita N."/>
            <person name="Kawai F."/>
        </authorList>
    </citation>
    <scope>NUCLEOTIDE SEQUENCE [LARGE SCALE GENOMIC DNA]</scope>
    <source>
        <strain evidence="2">203N</strain>
        <plasmid evidence="2">unnamed1</plasmid>
    </source>
</reference>
<proteinExistence type="predicted"/>
<gene>
    <name evidence="1" type="ORF">ATM17_31220</name>
</gene>
<dbReference type="KEGG" id="smaz:LH19_27230"/>
<dbReference type="RefSeq" id="WP_054735009.1">
    <property type="nucleotide sequence ID" value="NZ_CP009430.1"/>
</dbReference>
<dbReference type="AlphaFoldDB" id="A0AAC9FHP8"/>
<evidence type="ECO:0000313" key="1">
    <source>
        <dbReference type="EMBL" id="AMU92730.1"/>
    </source>
</evidence>
<keyword evidence="1" id="KW-0614">Plasmid</keyword>
<reference evidence="1 2" key="2">
    <citation type="journal article" date="2016" name="Genome Announc.">
        <title>Complete Genome Sequence of Sphingopyxis macrogoltabida Strain 203N (NBRC 111659), a Polyethylene Glycol Degrader.</title>
        <authorList>
            <person name="Ohtsubo Y."/>
            <person name="Nonoyama S."/>
            <person name="Nagata Y."/>
            <person name="Numata M."/>
            <person name="Tsuchikane K."/>
            <person name="Hosoyama A."/>
            <person name="Yamazoe A."/>
            <person name="Tsuda M."/>
            <person name="Fujita N."/>
            <person name="Kawai F."/>
        </authorList>
    </citation>
    <scope>NUCLEOTIDE SEQUENCE [LARGE SCALE GENOMIC DNA]</scope>
    <source>
        <strain evidence="1 2">203N</strain>
    </source>
</reference>
<organism evidence="1 2">
    <name type="scientific">Sphingopyxis macrogoltabida</name>
    <name type="common">Sphingomonas macrogoltabidus</name>
    <dbReference type="NCBI Taxonomy" id="33050"/>
    <lineage>
        <taxon>Bacteria</taxon>
        <taxon>Pseudomonadati</taxon>
        <taxon>Pseudomonadota</taxon>
        <taxon>Alphaproteobacteria</taxon>
        <taxon>Sphingomonadales</taxon>
        <taxon>Sphingomonadaceae</taxon>
        <taxon>Sphingopyxis</taxon>
    </lineage>
</organism>
<geneLocation type="plasmid" evidence="1 2">
    <name>unnamed1</name>
</geneLocation>
<sequence length="159" mass="17110">MTPSTDERIASIIRSLTEVILPHLPADASLAQEQAQLAIGHLQILRFQIDGIQDFEAEELADARLLASELADAIDGGPRTAAARSRLDAVLEGDISGVRAALSAINKAIEDLVQAVSADGSEAAKTKLPQLILGHEARRVEKDRRWFLPYGFDTMEAAA</sequence>
<protein>
    <submittedName>
        <fullName evidence="1">Uncharacterized protein</fullName>
    </submittedName>
</protein>
<evidence type="ECO:0000313" key="2">
    <source>
        <dbReference type="Proteomes" id="UP000076088"/>
    </source>
</evidence>